<dbReference type="Pfam" id="PF00149">
    <property type="entry name" value="Metallophos"/>
    <property type="match status" value="1"/>
</dbReference>
<sequence>MALTWLHVSDFHLSDKGPYSQEVILRSLVSSVRQFREKGEQVPDLIFATGDIAQNGKAKEYDAATKFFDDLLEAAGLNRDRLFIIPGNHDVDRKMGKGLERTFNTKDDVDEYFDPQTPTPHLTQKFQAFSSWYNSYFSGIRSFPTNTTCSPVEILTINNCRIAVLPLNSALFSIDDRDVAQLFIGRLCLDNAREQLKRQAAAELTIALIHHPLDWLSQVERRNIKAALGESVDLLLHGHCHEIDAESIASANGGFIKLAAGAAYQTRKWPNSAMYVTFEGNRVTIFPIRYEDSPNEKWTLDTSVFPSPLYTGTFFLSKGTSAESPESDKLHHPCKERYQATLKEELGYIRMLGLPGVESVKVNLNDDTFVPLRMSDRQDKGNSVPEKSFWQGGEHIFSPDEIMKRAFRDRRGCRMLLVIGDPGSGKTTLLKYYALRALEDSARLGFSDPVNVFYLPLRELSSHAGHYDTLPANLASWSVMQHHAIKKECFVDWLQSGTSLVLLDGLDEISNTQERIEVCKWIDAALNTFTVACFVVTSRATGYRKDEGVELAADYERADVQDFTSEQQERFLRNWFKAAFLKEPCEKGFEEAEWQEKQQKEAEARTITIVEHLNAEKNKGLRQLAAIPMILQIMAILWKDREYMPDSRVKLYEASLDYLLEFRDKRRGIVPLLSALRARQVLAPLSLWMQEKLKKDEASRVEMHKKMKEQLDKQDKPPSVDDFCDYLVKRSGLLVETGAHDYLFRHKSFREYLAGVQLVTKVRSTRYLGNLIAGFGNDWWDEPIRFFIAQGDEEIFNLFMKKLFDSPVSDELTPKQQWLLQTLIEEAPLKKVDALCTKLLVATNTASRQRVILDCLKTIGKSAAIKTLEQFKTRDLAKNKDVADRADEVMYTLQELKDKTAQSGNMEKAAPKTITSQIINFENRPISFRNPNEHNAEYILIKKGSYLDSETKKQKNAEKDLYFAKYPVTNKLYRSFIAALGESSKLQEELKKIAKNNSWDAGFSGYFNKGENDLAALFCSENDEDRKFGGDDQPVVGITWYAAQAYCLWLSQCEDKPDSYRLPTEVEWEWAAGGRQGTIGKKVRKYPWADEKREPDSKLLNYDGNVGATTPVGSYPEGATPEGLYDMAGNVWEWTDSWYNEETCSNRVIRGGSWYYDAEFCRSAYRYFNTPDYRYNYVGFRPVFVP</sequence>
<dbReference type="PANTHER" id="PTHR23150">
    <property type="entry name" value="SULFATASE MODIFYING FACTOR 1, 2"/>
    <property type="match status" value="1"/>
</dbReference>
<organism evidence="2 3">
    <name type="scientific">Pelodictyon phaeoclathratiforme (strain DSM 5477 / BU-1)</name>
    <dbReference type="NCBI Taxonomy" id="324925"/>
    <lineage>
        <taxon>Bacteria</taxon>
        <taxon>Pseudomonadati</taxon>
        <taxon>Chlorobiota</taxon>
        <taxon>Chlorobiia</taxon>
        <taxon>Chlorobiales</taxon>
        <taxon>Chlorobiaceae</taxon>
        <taxon>Chlorobium/Pelodictyon group</taxon>
        <taxon>Pelodictyon</taxon>
    </lineage>
</organism>
<dbReference type="InterPro" id="IPR029052">
    <property type="entry name" value="Metallo-depent_PP-like"/>
</dbReference>
<dbReference type="AlphaFoldDB" id="B4SEC3"/>
<reference evidence="2 3" key="1">
    <citation type="submission" date="2008-06" db="EMBL/GenBank/DDBJ databases">
        <title>Complete sequence of Pelodictyon phaeoclathratiforme BU-1.</title>
        <authorList>
            <consortium name="US DOE Joint Genome Institute"/>
            <person name="Lucas S."/>
            <person name="Copeland A."/>
            <person name="Lapidus A."/>
            <person name="Glavina del Rio T."/>
            <person name="Dalin E."/>
            <person name="Tice H."/>
            <person name="Bruce D."/>
            <person name="Goodwin L."/>
            <person name="Pitluck S."/>
            <person name="Schmutz J."/>
            <person name="Larimer F."/>
            <person name="Land M."/>
            <person name="Hauser L."/>
            <person name="Kyrpides N."/>
            <person name="Mikhailova N."/>
            <person name="Liu Z."/>
            <person name="Li T."/>
            <person name="Zhao F."/>
            <person name="Overmann J."/>
            <person name="Bryant D.A."/>
            <person name="Richardson P."/>
        </authorList>
    </citation>
    <scope>NUCLEOTIDE SEQUENCE [LARGE SCALE GENOMIC DNA]</scope>
    <source>
        <strain evidence="3">DSM 5477 / BU-1</strain>
    </source>
</reference>
<name>B4SEC3_PELPB</name>
<dbReference type="SUPFAM" id="SSF56300">
    <property type="entry name" value="Metallo-dependent phosphatases"/>
    <property type="match status" value="1"/>
</dbReference>
<dbReference type="InterPro" id="IPR007111">
    <property type="entry name" value="NACHT_NTPase"/>
</dbReference>
<keyword evidence="3" id="KW-1185">Reference proteome</keyword>
<protein>
    <recommendedName>
        <fullName evidence="1">NACHT domain-containing protein</fullName>
    </recommendedName>
</protein>
<dbReference type="OrthoDB" id="595053at2"/>
<proteinExistence type="predicted"/>
<evidence type="ECO:0000313" key="2">
    <source>
        <dbReference type="EMBL" id="ACF44542.1"/>
    </source>
</evidence>
<dbReference type="RefSeq" id="WP_012509016.1">
    <property type="nucleotide sequence ID" value="NC_011060.1"/>
</dbReference>
<dbReference type="eggNOG" id="COG5635">
    <property type="taxonomic scope" value="Bacteria"/>
</dbReference>
<dbReference type="PANTHER" id="PTHR23150:SF19">
    <property type="entry name" value="FORMYLGLYCINE-GENERATING ENZYME"/>
    <property type="match status" value="1"/>
</dbReference>
<dbReference type="InterPro" id="IPR005532">
    <property type="entry name" value="SUMF_dom"/>
</dbReference>
<evidence type="ECO:0000259" key="1">
    <source>
        <dbReference type="PROSITE" id="PS50837"/>
    </source>
</evidence>
<gene>
    <name evidence="2" type="ordered locus">Ppha_2349</name>
</gene>
<evidence type="ECO:0000313" key="3">
    <source>
        <dbReference type="Proteomes" id="UP000002724"/>
    </source>
</evidence>
<dbReference type="InterPro" id="IPR027417">
    <property type="entry name" value="P-loop_NTPase"/>
</dbReference>
<dbReference type="Gene3D" id="3.60.21.10">
    <property type="match status" value="1"/>
</dbReference>
<feature type="domain" description="NACHT" evidence="1">
    <location>
        <begin position="414"/>
        <end position="510"/>
    </location>
</feature>
<dbReference type="InterPro" id="IPR051043">
    <property type="entry name" value="Sulfatase_Mod_Factor_Kinase"/>
</dbReference>
<dbReference type="HOGENOM" id="CLU_003659_0_0_10"/>
<dbReference type="eggNOG" id="COG1262">
    <property type="taxonomic scope" value="Bacteria"/>
</dbReference>
<dbReference type="Gene3D" id="3.40.50.300">
    <property type="entry name" value="P-loop containing nucleotide triphosphate hydrolases"/>
    <property type="match status" value="1"/>
</dbReference>
<accession>B4SEC3</accession>
<dbReference type="GO" id="GO:0016787">
    <property type="term" value="F:hydrolase activity"/>
    <property type="evidence" value="ECO:0007669"/>
    <property type="project" value="InterPro"/>
</dbReference>
<dbReference type="SUPFAM" id="SSF52540">
    <property type="entry name" value="P-loop containing nucleoside triphosphate hydrolases"/>
    <property type="match status" value="1"/>
</dbReference>
<dbReference type="InterPro" id="IPR016187">
    <property type="entry name" value="CTDL_fold"/>
</dbReference>
<dbReference type="eggNOG" id="COG1409">
    <property type="taxonomic scope" value="Bacteria"/>
</dbReference>
<dbReference type="Pfam" id="PF03781">
    <property type="entry name" value="FGE-sulfatase"/>
    <property type="match status" value="1"/>
</dbReference>
<dbReference type="GO" id="GO:0120147">
    <property type="term" value="F:formylglycine-generating oxidase activity"/>
    <property type="evidence" value="ECO:0007669"/>
    <property type="project" value="TreeGrafter"/>
</dbReference>
<dbReference type="PROSITE" id="PS50837">
    <property type="entry name" value="NACHT"/>
    <property type="match status" value="1"/>
</dbReference>
<dbReference type="InterPro" id="IPR042095">
    <property type="entry name" value="SUMF_sf"/>
</dbReference>
<dbReference type="STRING" id="324925.Ppha_2349"/>
<dbReference type="InterPro" id="IPR004843">
    <property type="entry name" value="Calcineurin-like_PHP"/>
</dbReference>
<dbReference type="KEGG" id="pph:Ppha_2349"/>
<dbReference type="Gene3D" id="3.90.1580.10">
    <property type="entry name" value="paralog of FGE (formylglycine-generating enzyme)"/>
    <property type="match status" value="1"/>
</dbReference>
<dbReference type="Pfam" id="PF05729">
    <property type="entry name" value="NACHT"/>
    <property type="match status" value="1"/>
</dbReference>
<dbReference type="Proteomes" id="UP000002724">
    <property type="component" value="Chromosome"/>
</dbReference>
<dbReference type="EMBL" id="CP001110">
    <property type="protein sequence ID" value="ACF44542.1"/>
    <property type="molecule type" value="Genomic_DNA"/>
</dbReference>
<dbReference type="SUPFAM" id="SSF56436">
    <property type="entry name" value="C-type lectin-like"/>
    <property type="match status" value="1"/>
</dbReference>